<evidence type="ECO:0000313" key="2">
    <source>
        <dbReference type="EMBL" id="CAB4765206.1"/>
    </source>
</evidence>
<feature type="transmembrane region" description="Helical" evidence="1">
    <location>
        <begin position="382"/>
        <end position="402"/>
    </location>
</feature>
<keyword evidence="1" id="KW-1133">Transmembrane helix</keyword>
<organism evidence="2">
    <name type="scientific">freshwater metagenome</name>
    <dbReference type="NCBI Taxonomy" id="449393"/>
    <lineage>
        <taxon>unclassified sequences</taxon>
        <taxon>metagenomes</taxon>
        <taxon>ecological metagenomes</taxon>
    </lineage>
</organism>
<reference evidence="2" key="1">
    <citation type="submission" date="2020-05" db="EMBL/GenBank/DDBJ databases">
        <authorList>
            <person name="Chiriac C."/>
            <person name="Salcher M."/>
            <person name="Ghai R."/>
            <person name="Kavagutti S V."/>
        </authorList>
    </citation>
    <scope>NUCLEOTIDE SEQUENCE</scope>
</reference>
<feature type="transmembrane region" description="Helical" evidence="1">
    <location>
        <begin position="277"/>
        <end position="298"/>
    </location>
</feature>
<name>A0A6J6V0A7_9ZZZZ</name>
<proteinExistence type="predicted"/>
<feature type="transmembrane region" description="Helical" evidence="1">
    <location>
        <begin position="165"/>
        <end position="192"/>
    </location>
</feature>
<protein>
    <submittedName>
        <fullName evidence="2">Unannotated protein</fullName>
    </submittedName>
</protein>
<feature type="transmembrane region" description="Helical" evidence="1">
    <location>
        <begin position="305"/>
        <end position="322"/>
    </location>
</feature>
<evidence type="ECO:0000256" key="1">
    <source>
        <dbReference type="SAM" id="Phobius"/>
    </source>
</evidence>
<feature type="transmembrane region" description="Helical" evidence="1">
    <location>
        <begin position="134"/>
        <end position="153"/>
    </location>
</feature>
<dbReference type="AlphaFoldDB" id="A0A6J6V0A7"/>
<feature type="transmembrane region" description="Helical" evidence="1">
    <location>
        <begin position="207"/>
        <end position="227"/>
    </location>
</feature>
<accession>A0A6J6V0A7</accession>
<feature type="transmembrane region" description="Helical" evidence="1">
    <location>
        <begin position="75"/>
        <end position="100"/>
    </location>
</feature>
<sequence>METVWIVGLLLVALHTAGRAWALYGSWFYNDDHRLAHDALATTSPLDLLEPFDSQLMPLGRALVWLATASGQESWGVAATGTVVTSALAGVACLVALVALFGARPAVLALLTLYLTSALVLPATMWWAAALNQVPLQAVVWACVATWVTYLRTGRLHWLAATGGLLVLGFAAYVKTALVLLLLAALLLGWFVEGGPVRRVREAVRRAWPAALALGALAAAYAVYYSARVSQPFDDGGDSVAWDLAREMLLTSLPTGLLGGPWRWATANPPVSTADPPLAAVVASWAALVLLVVALARLRVGTGRAWVLLGGYVLVAYLLVLTSRAQIVGGVIGTELRYLTDVLPVAVLCLGLATLEVRGAPGSSAPRPGTQDGRLARTGRPLALVLAAVVAVGGIGSSWRYVATWHEDNPGRDYLTTAQLDLAGEGATDLVDQVVPSSVMAGFVFPSNTTPYLLPLLVDNARFPEASAELHLLDEDGSVVRAQVDPVTTSEPGPEESCGWRIRQSPRAIPLEQGTIDLVWWLRIGYLSSFDGEVEVVVADSEPVLAPVTQGLGEVLVRVEGAFDAVELGGLPAGQTLCVDEIEVGELEEDR</sequence>
<feature type="transmembrane region" description="Helical" evidence="1">
    <location>
        <begin position="342"/>
        <end position="361"/>
    </location>
</feature>
<gene>
    <name evidence="2" type="ORF">UFOPK2761_02971</name>
</gene>
<keyword evidence="1" id="KW-0472">Membrane</keyword>
<keyword evidence="1" id="KW-0812">Transmembrane</keyword>
<feature type="transmembrane region" description="Helical" evidence="1">
    <location>
        <begin position="107"/>
        <end position="128"/>
    </location>
</feature>
<dbReference type="EMBL" id="CAEZYQ010000032">
    <property type="protein sequence ID" value="CAB4765206.1"/>
    <property type="molecule type" value="Genomic_DNA"/>
</dbReference>